<dbReference type="GO" id="GO:0008976">
    <property type="term" value="F:polyphosphate kinase activity"/>
    <property type="evidence" value="ECO:0007669"/>
    <property type="project" value="UniProtKB-EC"/>
</dbReference>
<organism evidence="7 8">
    <name type="scientific">Roseateles amylovorans</name>
    <dbReference type="NCBI Taxonomy" id="2978473"/>
    <lineage>
        <taxon>Bacteria</taxon>
        <taxon>Pseudomonadati</taxon>
        <taxon>Pseudomonadota</taxon>
        <taxon>Betaproteobacteria</taxon>
        <taxon>Burkholderiales</taxon>
        <taxon>Sphaerotilaceae</taxon>
        <taxon>Roseateles</taxon>
    </lineage>
</organism>
<evidence type="ECO:0000256" key="1">
    <source>
        <dbReference type="ARBA" id="ARBA00009924"/>
    </source>
</evidence>
<keyword evidence="3 4" id="KW-0418">Kinase</keyword>
<protein>
    <recommendedName>
        <fullName evidence="4">ADP/GDP-polyphosphate phosphotransferase</fullName>
        <ecNumber evidence="4">2.7.4.-</ecNumber>
    </recommendedName>
    <alternativeName>
        <fullName evidence="4">Polyphosphate kinase PPK2</fullName>
    </alternativeName>
</protein>
<evidence type="ECO:0000259" key="6">
    <source>
        <dbReference type="Pfam" id="PF03976"/>
    </source>
</evidence>
<evidence type="ECO:0000256" key="3">
    <source>
        <dbReference type="ARBA" id="ARBA00022777"/>
    </source>
</evidence>
<keyword evidence="8" id="KW-1185">Reference proteome</keyword>
<dbReference type="InterPro" id="IPR022486">
    <property type="entry name" value="PPK2_PA0141"/>
</dbReference>
<reference evidence="7" key="1">
    <citation type="submission" date="2022-10" db="EMBL/GenBank/DDBJ databases">
        <title>Characterization and whole genome sequencing of a new Roseateles species, isolated from fresh water.</title>
        <authorList>
            <person name="Guliayeva D.Y."/>
            <person name="Akhremchuk A.E."/>
            <person name="Sikolenko M.A."/>
            <person name="Valentovich L.N."/>
            <person name="Sidarenka A.V."/>
        </authorList>
    </citation>
    <scope>NUCLEOTIDE SEQUENCE</scope>
    <source>
        <strain evidence="7">BIM B-1768</strain>
    </source>
</reference>
<evidence type="ECO:0000256" key="4">
    <source>
        <dbReference type="RuleBase" id="RU369062"/>
    </source>
</evidence>
<evidence type="ECO:0000313" key="7">
    <source>
        <dbReference type="EMBL" id="UXH78823.1"/>
    </source>
</evidence>
<proteinExistence type="inferred from homology"/>
<dbReference type="EMBL" id="CP104562">
    <property type="protein sequence ID" value="UXH78823.1"/>
    <property type="molecule type" value="Genomic_DNA"/>
</dbReference>
<dbReference type="InterPro" id="IPR027417">
    <property type="entry name" value="P-loop_NTPase"/>
</dbReference>
<dbReference type="PIRSF" id="PIRSF028756">
    <property type="entry name" value="PPK2_prd"/>
    <property type="match status" value="1"/>
</dbReference>
<dbReference type="RefSeq" id="WP_261758654.1">
    <property type="nucleotide sequence ID" value="NZ_CP104562.2"/>
</dbReference>
<comment type="similarity">
    <text evidence="1 4">Belongs to the polyphosphate kinase 2 (PPK2) family. Class I subfamily.</text>
</comment>
<comment type="function">
    <text evidence="4">Uses inorganic polyphosphate (polyP) as a donor to convert GDP to GTP or ADP to ATP.</text>
</comment>
<evidence type="ECO:0000313" key="8">
    <source>
        <dbReference type="Proteomes" id="UP001064933"/>
    </source>
</evidence>
<dbReference type="InterPro" id="IPR022488">
    <property type="entry name" value="PPK2-related"/>
</dbReference>
<evidence type="ECO:0000256" key="5">
    <source>
        <dbReference type="SAM" id="MobiDB-lite"/>
    </source>
</evidence>
<dbReference type="NCBIfam" id="TIGR03707">
    <property type="entry name" value="PPK2_P_aer"/>
    <property type="match status" value="1"/>
</dbReference>
<feature type="domain" description="Polyphosphate kinase-2-related" evidence="6">
    <location>
        <begin position="72"/>
        <end position="294"/>
    </location>
</feature>
<feature type="compositionally biased region" description="Basic and acidic residues" evidence="5">
    <location>
        <begin position="1"/>
        <end position="42"/>
    </location>
</feature>
<dbReference type="EC" id="2.7.4.-" evidence="4"/>
<gene>
    <name evidence="7" type="primary">ppk2</name>
    <name evidence="7" type="ORF">N4261_02460</name>
</gene>
<dbReference type="SUPFAM" id="SSF52540">
    <property type="entry name" value="P-loop containing nucleoside triphosphate hydrolases"/>
    <property type="match status" value="1"/>
</dbReference>
<dbReference type="Gene3D" id="3.40.50.300">
    <property type="entry name" value="P-loop containing nucleotide triphosphate hydrolases"/>
    <property type="match status" value="1"/>
</dbReference>
<accession>A0ABY6B2Q9</accession>
<feature type="compositionally biased region" description="Low complexity" evidence="5">
    <location>
        <begin position="46"/>
        <end position="68"/>
    </location>
</feature>
<dbReference type="Pfam" id="PF03976">
    <property type="entry name" value="PPK2"/>
    <property type="match status" value="1"/>
</dbReference>
<keyword evidence="2 4" id="KW-0808">Transferase</keyword>
<name>A0ABY6B2Q9_9BURK</name>
<sequence>MGDKGNSTDKAKKTAKQRDQDKGKAKAKAKASDRSTEPKSGKAQETPSKSLKASKASTSSTSSTSAPPADKKLSKSDYLDQLQPLQIELNAMARWLQHAKRRLLVIVEGRDTAGKGGVINALSETLNPRQCHTVALGKPSDREQGEWYFQRYVPHLPSNGEMVLFDRSWYNRAGVETVMGFCTPEQTQDFLRQTPVFERLLVEDGLLLFKYWLTVDQAQQEERFAERAEDPLKRWKLSPIDIDARAHYEAYGQARDRMLEATHTKHAPWTLVDFNDQRRGRLTLIRHLLHHLPDVTVPDAPIEFPPLKRKPLREQFGTKLKPIRSL</sequence>
<dbReference type="PANTHER" id="PTHR34383:SF1">
    <property type="entry name" value="ADP-POLYPHOSPHATE PHOSPHOTRANSFERASE"/>
    <property type="match status" value="1"/>
</dbReference>
<evidence type="ECO:0000256" key="2">
    <source>
        <dbReference type="ARBA" id="ARBA00022679"/>
    </source>
</evidence>
<dbReference type="InterPro" id="IPR016898">
    <property type="entry name" value="Polyphosphate_phosphotransfera"/>
</dbReference>
<feature type="region of interest" description="Disordered" evidence="5">
    <location>
        <begin position="1"/>
        <end position="75"/>
    </location>
</feature>
<comment type="subunit">
    <text evidence="4">Homotetramer.</text>
</comment>
<dbReference type="Proteomes" id="UP001064933">
    <property type="component" value="Chromosome"/>
</dbReference>
<dbReference type="PANTHER" id="PTHR34383">
    <property type="entry name" value="POLYPHOSPHATE:AMP PHOSPHOTRANSFERASE-RELATED"/>
    <property type="match status" value="1"/>
</dbReference>